<comment type="catalytic activity">
    <reaction evidence="6">
        <text>L-threonyl-[protein] + ATP = 3-O-(5'-adenylyl)-L-threonyl-[protein] + diphosphate</text>
        <dbReference type="Rhea" id="RHEA:54292"/>
        <dbReference type="Rhea" id="RHEA-COMP:11060"/>
        <dbReference type="Rhea" id="RHEA-COMP:13847"/>
        <dbReference type="ChEBI" id="CHEBI:30013"/>
        <dbReference type="ChEBI" id="CHEBI:30616"/>
        <dbReference type="ChEBI" id="CHEBI:33019"/>
        <dbReference type="ChEBI" id="CHEBI:138113"/>
        <dbReference type="EC" id="2.7.7.108"/>
    </reaction>
</comment>
<dbReference type="PANTHER" id="PTHR39560:SF1">
    <property type="entry name" value="PROTEIN ADENYLYLTRANSFERASE FIC-RELATED"/>
    <property type="match status" value="1"/>
</dbReference>
<protein>
    <recommendedName>
        <fullName evidence="5">protein adenylyltransferase</fullName>
        <ecNumber evidence="5">2.7.7.108</ecNumber>
    </recommendedName>
</protein>
<dbReference type="SUPFAM" id="SSF140931">
    <property type="entry name" value="Fic-like"/>
    <property type="match status" value="1"/>
</dbReference>
<evidence type="ECO:0000256" key="4">
    <source>
        <dbReference type="ARBA" id="ARBA00022840"/>
    </source>
</evidence>
<dbReference type="Proteomes" id="UP000273001">
    <property type="component" value="Chromosome"/>
</dbReference>
<dbReference type="EC" id="2.7.7.108" evidence="5"/>
<feature type="region of interest" description="Disordered" evidence="8">
    <location>
        <begin position="220"/>
        <end position="264"/>
    </location>
</feature>
<evidence type="ECO:0000256" key="6">
    <source>
        <dbReference type="ARBA" id="ARBA00047939"/>
    </source>
</evidence>
<dbReference type="PROSITE" id="PS51459">
    <property type="entry name" value="FIDO"/>
    <property type="match status" value="1"/>
</dbReference>
<keyword evidence="2" id="KW-0548">Nucleotidyltransferase</keyword>
<proteinExistence type="predicted"/>
<organism evidence="10 11">
    <name type="scientific">Actinomyces lilanjuaniae</name>
    <dbReference type="NCBI Taxonomy" id="2321394"/>
    <lineage>
        <taxon>Bacteria</taxon>
        <taxon>Bacillati</taxon>
        <taxon>Actinomycetota</taxon>
        <taxon>Actinomycetes</taxon>
        <taxon>Actinomycetales</taxon>
        <taxon>Actinomycetaceae</taxon>
        <taxon>Actinomyces</taxon>
    </lineage>
</organism>
<evidence type="ECO:0000256" key="2">
    <source>
        <dbReference type="ARBA" id="ARBA00022695"/>
    </source>
</evidence>
<evidence type="ECO:0000259" key="9">
    <source>
        <dbReference type="PROSITE" id="PS51459"/>
    </source>
</evidence>
<evidence type="ECO:0000256" key="5">
    <source>
        <dbReference type="ARBA" id="ARBA00034531"/>
    </source>
</evidence>
<comment type="catalytic activity">
    <reaction evidence="7">
        <text>L-tyrosyl-[protein] + ATP = O-(5'-adenylyl)-L-tyrosyl-[protein] + diphosphate</text>
        <dbReference type="Rhea" id="RHEA:54288"/>
        <dbReference type="Rhea" id="RHEA-COMP:10136"/>
        <dbReference type="Rhea" id="RHEA-COMP:13846"/>
        <dbReference type="ChEBI" id="CHEBI:30616"/>
        <dbReference type="ChEBI" id="CHEBI:33019"/>
        <dbReference type="ChEBI" id="CHEBI:46858"/>
        <dbReference type="ChEBI" id="CHEBI:83624"/>
        <dbReference type="EC" id="2.7.7.108"/>
    </reaction>
</comment>
<name>A0ABN5PPJ7_9ACTO</name>
<gene>
    <name evidence="10" type="ORF">D5R93_07670</name>
</gene>
<keyword evidence="3" id="KW-0547">Nucleotide-binding</keyword>
<evidence type="ECO:0000256" key="3">
    <source>
        <dbReference type="ARBA" id="ARBA00022741"/>
    </source>
</evidence>
<dbReference type="EMBL" id="CP032514">
    <property type="protein sequence ID" value="AYD89934.1"/>
    <property type="molecule type" value="Genomic_DNA"/>
</dbReference>
<accession>A0ABN5PPJ7</accession>
<dbReference type="Gene3D" id="1.10.3290.10">
    <property type="entry name" value="Fido-like domain"/>
    <property type="match status" value="1"/>
</dbReference>
<reference evidence="10 11" key="1">
    <citation type="submission" date="2018-09" db="EMBL/GenBank/DDBJ databases">
        <authorList>
            <person name="Li J."/>
        </authorList>
    </citation>
    <scope>NUCLEOTIDE SEQUENCE [LARGE SCALE GENOMIC DNA]</scope>
    <source>
        <strain evidence="10 11">2129</strain>
    </source>
</reference>
<keyword evidence="1" id="KW-0808">Transferase</keyword>
<dbReference type="InterPro" id="IPR003812">
    <property type="entry name" value="Fido"/>
</dbReference>
<feature type="compositionally biased region" description="Polar residues" evidence="8">
    <location>
        <begin position="220"/>
        <end position="232"/>
    </location>
</feature>
<evidence type="ECO:0000256" key="7">
    <source>
        <dbReference type="ARBA" id="ARBA00048696"/>
    </source>
</evidence>
<dbReference type="RefSeq" id="WP_119835960.1">
    <property type="nucleotide sequence ID" value="NZ_CP032514.1"/>
</dbReference>
<evidence type="ECO:0000313" key="11">
    <source>
        <dbReference type="Proteomes" id="UP000273001"/>
    </source>
</evidence>
<feature type="domain" description="Fido" evidence="9">
    <location>
        <begin position="54"/>
        <end position="198"/>
    </location>
</feature>
<keyword evidence="4" id="KW-0067">ATP-binding</keyword>
<sequence length="264" mass="29479">MASAELVDPYLDPETGLLSNKVGATTQSALDKAEGALVFTRLVQLMDRPVRPTGDLDELRAIHRHLFQDVYDWAGELRTVDIRKNMEGAQFFLPVPMIGRAAAYCAEELRADNELRGMSREQFIDRLAYHYDQFNYVHPFREGNGRAQRVFWSRVARDAGWQLDWRTVHGATNDQASRAASEQRDFAPLREMLDQIVSKATPQGARDAAWRVAERARLSFPTSASQAVRQPQSSPPGTPQARTTAHVPGQSHRGPGNDGPGVSR</sequence>
<dbReference type="Pfam" id="PF02661">
    <property type="entry name" value="Fic"/>
    <property type="match status" value="1"/>
</dbReference>
<evidence type="ECO:0000256" key="8">
    <source>
        <dbReference type="SAM" id="MobiDB-lite"/>
    </source>
</evidence>
<dbReference type="InterPro" id="IPR036597">
    <property type="entry name" value="Fido-like_dom_sf"/>
</dbReference>
<dbReference type="PANTHER" id="PTHR39560">
    <property type="entry name" value="PROTEIN ADENYLYLTRANSFERASE FIC-RELATED"/>
    <property type="match status" value="1"/>
</dbReference>
<keyword evidence="11" id="KW-1185">Reference proteome</keyword>
<evidence type="ECO:0000313" key="10">
    <source>
        <dbReference type="EMBL" id="AYD89934.1"/>
    </source>
</evidence>
<evidence type="ECO:0000256" key="1">
    <source>
        <dbReference type="ARBA" id="ARBA00022679"/>
    </source>
</evidence>